<feature type="domain" description="CMP/dCMP-type deaminase" evidence="4">
    <location>
        <begin position="1"/>
        <end position="112"/>
    </location>
</feature>
<name>A0ABV2KT85_9BACI</name>
<organism evidence="5 6">
    <name type="scientific">Alkalibacillus flavidus</name>
    <dbReference type="NCBI Taxonomy" id="546021"/>
    <lineage>
        <taxon>Bacteria</taxon>
        <taxon>Bacillati</taxon>
        <taxon>Bacillota</taxon>
        <taxon>Bacilli</taxon>
        <taxon>Bacillales</taxon>
        <taxon>Bacillaceae</taxon>
        <taxon>Alkalibacillus</taxon>
    </lineage>
</organism>
<keyword evidence="6" id="KW-1185">Reference proteome</keyword>
<protein>
    <submittedName>
        <fullName evidence="5">tRNA(Arg) A34 adenosine deaminase TadA</fullName>
    </submittedName>
</protein>
<comment type="caution">
    <text evidence="5">The sequence shown here is derived from an EMBL/GenBank/DDBJ whole genome shotgun (WGS) entry which is preliminary data.</text>
</comment>
<sequence length="152" mass="16812">MDQFMEHTIKLAANNVKEGGQPFGAALIKDGEVIAEGVNQLHVRHDVSGHAEMVAIRQAQKQLQTDDLSDMTMYASGEPCPMCYAAMSYAGIQTTYYAQSAEDAVDAGLGKSKQVALDLQKAPSERSYPMHHMPLTDDSHNPMQMYKKRHNQ</sequence>
<dbReference type="Gene3D" id="3.40.140.10">
    <property type="entry name" value="Cytidine Deaminase, domain 2"/>
    <property type="match status" value="1"/>
</dbReference>
<dbReference type="Proteomes" id="UP001549167">
    <property type="component" value="Unassembled WGS sequence"/>
</dbReference>
<evidence type="ECO:0000256" key="2">
    <source>
        <dbReference type="ARBA" id="ARBA00022833"/>
    </source>
</evidence>
<evidence type="ECO:0000256" key="1">
    <source>
        <dbReference type="ARBA" id="ARBA00022723"/>
    </source>
</evidence>
<dbReference type="InterPro" id="IPR016192">
    <property type="entry name" value="APOBEC/CMP_deaminase_Zn-bd"/>
</dbReference>
<dbReference type="Pfam" id="PF00383">
    <property type="entry name" value="dCMP_cyt_deam_1"/>
    <property type="match status" value="1"/>
</dbReference>
<evidence type="ECO:0000313" key="5">
    <source>
        <dbReference type="EMBL" id="MET3682774.1"/>
    </source>
</evidence>
<dbReference type="RefSeq" id="WP_354219384.1">
    <property type="nucleotide sequence ID" value="NZ_JBEPMX010000003.1"/>
</dbReference>
<dbReference type="InterPro" id="IPR002125">
    <property type="entry name" value="CMP_dCMP_dom"/>
</dbReference>
<dbReference type="EMBL" id="JBEPMX010000003">
    <property type="protein sequence ID" value="MET3682774.1"/>
    <property type="molecule type" value="Genomic_DNA"/>
</dbReference>
<gene>
    <name evidence="5" type="ORF">ABID56_000864</name>
</gene>
<evidence type="ECO:0000256" key="3">
    <source>
        <dbReference type="SAM" id="MobiDB-lite"/>
    </source>
</evidence>
<dbReference type="PANTHER" id="PTHR11079:SF161">
    <property type="entry name" value="CMP_DCMP-TYPE DEAMINASE DOMAIN-CONTAINING PROTEIN"/>
    <property type="match status" value="1"/>
</dbReference>
<evidence type="ECO:0000259" key="4">
    <source>
        <dbReference type="PROSITE" id="PS51747"/>
    </source>
</evidence>
<accession>A0ABV2KT85</accession>
<dbReference type="PROSITE" id="PS00903">
    <property type="entry name" value="CYT_DCMP_DEAMINASES_1"/>
    <property type="match status" value="1"/>
</dbReference>
<dbReference type="CDD" id="cd01285">
    <property type="entry name" value="nucleoside_deaminase"/>
    <property type="match status" value="1"/>
</dbReference>
<reference evidence="5 6" key="1">
    <citation type="submission" date="2024-06" db="EMBL/GenBank/DDBJ databases">
        <title>Genomic Encyclopedia of Type Strains, Phase IV (KMG-IV): sequencing the most valuable type-strain genomes for metagenomic binning, comparative biology and taxonomic classification.</title>
        <authorList>
            <person name="Goeker M."/>
        </authorList>
    </citation>
    <scope>NUCLEOTIDE SEQUENCE [LARGE SCALE GENOMIC DNA]</scope>
    <source>
        <strain evidence="5 6">DSM 23520</strain>
    </source>
</reference>
<dbReference type="InterPro" id="IPR016193">
    <property type="entry name" value="Cytidine_deaminase-like"/>
</dbReference>
<keyword evidence="2" id="KW-0862">Zinc</keyword>
<keyword evidence="1" id="KW-0479">Metal-binding</keyword>
<dbReference type="SUPFAM" id="SSF53927">
    <property type="entry name" value="Cytidine deaminase-like"/>
    <property type="match status" value="1"/>
</dbReference>
<feature type="region of interest" description="Disordered" evidence="3">
    <location>
        <begin position="121"/>
        <end position="152"/>
    </location>
</feature>
<dbReference type="PANTHER" id="PTHR11079">
    <property type="entry name" value="CYTOSINE DEAMINASE FAMILY MEMBER"/>
    <property type="match status" value="1"/>
</dbReference>
<proteinExistence type="predicted"/>
<dbReference type="PROSITE" id="PS51747">
    <property type="entry name" value="CYT_DCMP_DEAMINASES_2"/>
    <property type="match status" value="1"/>
</dbReference>
<evidence type="ECO:0000313" key="6">
    <source>
        <dbReference type="Proteomes" id="UP001549167"/>
    </source>
</evidence>